<name>A0A5J4LCB8_9ACTN</name>
<comment type="caution">
    <text evidence="1">The sequence shown here is derived from an EMBL/GenBank/DDBJ whole genome shotgun (WGS) entry which is preliminary data.</text>
</comment>
<evidence type="ECO:0000313" key="1">
    <source>
        <dbReference type="EMBL" id="GES29229.1"/>
    </source>
</evidence>
<dbReference type="Proteomes" id="UP000325598">
    <property type="component" value="Unassembled WGS sequence"/>
</dbReference>
<sequence>MQAKDAPWAREIELRDLDGNRLRSGTPTEWPSPAARGREAVLVAESLSGGRLMTPGMGR</sequence>
<evidence type="ECO:0000313" key="2">
    <source>
        <dbReference type="Proteomes" id="UP000325598"/>
    </source>
</evidence>
<reference evidence="1 2" key="1">
    <citation type="submission" date="2019-10" db="EMBL/GenBank/DDBJ databases">
        <title>Whole genome shotgun sequence of Streptomyces angustmyceticus NBRC 3934.</title>
        <authorList>
            <person name="Hosoyama A."/>
            <person name="Ichikawa N."/>
            <person name="Kimura A."/>
            <person name="Kitahashi Y."/>
            <person name="Komaki H."/>
            <person name="Uohara A."/>
        </authorList>
    </citation>
    <scope>NUCLEOTIDE SEQUENCE [LARGE SCALE GENOMIC DNA]</scope>
    <source>
        <strain evidence="1 2">NBRC 3934</strain>
    </source>
</reference>
<protein>
    <submittedName>
        <fullName evidence="1">Uncharacterized protein</fullName>
    </submittedName>
</protein>
<proteinExistence type="predicted"/>
<dbReference type="AlphaFoldDB" id="A0A5J4LCB8"/>
<gene>
    <name evidence="1" type="ORF">San01_17160</name>
</gene>
<organism evidence="1 2">
    <name type="scientific">Streptomyces angustmyceticus</name>
    <dbReference type="NCBI Taxonomy" id="285578"/>
    <lineage>
        <taxon>Bacteria</taxon>
        <taxon>Bacillati</taxon>
        <taxon>Actinomycetota</taxon>
        <taxon>Actinomycetes</taxon>
        <taxon>Kitasatosporales</taxon>
        <taxon>Streptomycetaceae</taxon>
        <taxon>Streptomyces</taxon>
    </lineage>
</organism>
<dbReference type="EMBL" id="BLAG01000005">
    <property type="protein sequence ID" value="GES29229.1"/>
    <property type="molecule type" value="Genomic_DNA"/>
</dbReference>
<keyword evidence="2" id="KW-1185">Reference proteome</keyword>
<accession>A0A5J4LCB8</accession>